<evidence type="ECO:0000313" key="2">
    <source>
        <dbReference type="Proteomes" id="UP000078302"/>
    </source>
</evidence>
<name>A0A179BMM1_ACIFR</name>
<gene>
    <name evidence="1" type="ORF">A4H96_02595</name>
</gene>
<keyword evidence="2" id="KW-1185">Reference proteome</keyword>
<accession>A0A179BMM1</accession>
<proteinExistence type="predicted"/>
<reference evidence="1 2" key="1">
    <citation type="submission" date="2016-04" db="EMBL/GenBank/DDBJ databases">
        <title>Acidithiobacillus ferrooxidans genome sequencing and assembly.</title>
        <authorList>
            <person name="Zhou Z."/>
        </authorList>
    </citation>
    <scope>NUCLEOTIDE SEQUENCE [LARGE SCALE GENOMIC DNA]</scope>
    <source>
        <strain evidence="1 2">BY0502</strain>
    </source>
</reference>
<dbReference type="Proteomes" id="UP000078302">
    <property type="component" value="Unassembled WGS sequence"/>
</dbReference>
<sequence length="100" mass="11449">MDISIIDTCLADYFPGCDTPYIQIGIWKGMTRADVTCAIRSAIEDESFGVETWTEDQYNELRHLVDARMTNWLLTAARNLPSDEERGMTSTVYCYVRITL</sequence>
<comment type="caution">
    <text evidence="1">The sequence shown here is derived from an EMBL/GenBank/DDBJ whole genome shotgun (WGS) entry which is preliminary data.</text>
</comment>
<dbReference type="EMBL" id="LVXZ01000023">
    <property type="protein sequence ID" value="OAP92968.1"/>
    <property type="molecule type" value="Genomic_DNA"/>
</dbReference>
<dbReference type="RefSeq" id="WP_064218144.1">
    <property type="nucleotide sequence ID" value="NZ_LVXZ01000023.1"/>
</dbReference>
<organism evidence="1 2">
    <name type="scientific">Acidithiobacillus ferrooxidans</name>
    <name type="common">Thiobacillus ferrooxidans</name>
    <dbReference type="NCBI Taxonomy" id="920"/>
    <lineage>
        <taxon>Bacteria</taxon>
        <taxon>Pseudomonadati</taxon>
        <taxon>Pseudomonadota</taxon>
        <taxon>Acidithiobacillia</taxon>
        <taxon>Acidithiobacillales</taxon>
        <taxon>Acidithiobacillaceae</taxon>
        <taxon>Acidithiobacillus</taxon>
    </lineage>
</organism>
<protein>
    <submittedName>
        <fullName evidence="1">Uncharacterized protein</fullName>
    </submittedName>
</protein>
<dbReference type="AlphaFoldDB" id="A0A179BMM1"/>
<evidence type="ECO:0000313" key="1">
    <source>
        <dbReference type="EMBL" id="OAP92968.1"/>
    </source>
</evidence>